<proteinExistence type="predicted"/>
<evidence type="ECO:0000313" key="3">
    <source>
        <dbReference type="Proteomes" id="UP000232693"/>
    </source>
</evidence>
<dbReference type="OrthoDB" id="273564at2"/>
<gene>
    <name evidence="2" type="ORF">CW740_11765</name>
</gene>
<dbReference type="Pfam" id="PF00498">
    <property type="entry name" value="FHA"/>
    <property type="match status" value="1"/>
</dbReference>
<dbReference type="InterPro" id="IPR046883">
    <property type="entry name" value="T6SS_FHA_C"/>
</dbReference>
<sequence>MKQLTLRITSFHRLAPDQVATKTFDRIGGVIGRSADADWLLPDPEKIVSSTHAVISFEAGSYSITDYSTNGLFINRGVEPLGKGQTRMLQDGDYLQIGEYEIEVALEDHQVTSHDSTLALDQQPVAAAVNSSSPLEPEPVHTEQAGLEHQQMANPLNESYSAPNLSQAQPEAVTSQARVAAAPATAQQIPDDWDASVETSQSKMHEEQSQPQPIVQQAQVSQQTITQVAANADNTQAVPSQIQAEPQPQIQARPQLQEGLANSQPTNGAAGADVCMNELLKGLGLSAEEIQLGNQPEFYHRLGAALRLSLQGMLDILRARASMKSEFRVMQTTIRTQENNPLKFSINVDEAIRNLFARKIPGFLSWDQAIQECFKDMSSHELALMAGTEGAVNAVLSQLNPDHFVADEQQGNSIEKWIPVAKKAKSWDKYKEQYRKVNEELGQGSDKRFSEEFAEAYEAQLTALGVR</sequence>
<dbReference type="NCBIfam" id="TIGR03354">
    <property type="entry name" value="VI_FHA"/>
    <property type="match status" value="1"/>
</dbReference>
<dbReference type="InterPro" id="IPR017735">
    <property type="entry name" value="T6SS_FHA"/>
</dbReference>
<dbReference type="SUPFAM" id="SSF49879">
    <property type="entry name" value="SMAD/FHA domain"/>
    <property type="match status" value="1"/>
</dbReference>
<dbReference type="PROSITE" id="PS50006">
    <property type="entry name" value="FHA_DOMAIN"/>
    <property type="match status" value="1"/>
</dbReference>
<keyword evidence="3" id="KW-1185">Reference proteome</keyword>
<organism evidence="2 3">
    <name type="scientific">Kangiella profundi</name>
    <dbReference type="NCBI Taxonomy" id="1561924"/>
    <lineage>
        <taxon>Bacteria</taxon>
        <taxon>Pseudomonadati</taxon>
        <taxon>Pseudomonadota</taxon>
        <taxon>Gammaproteobacteria</taxon>
        <taxon>Kangiellales</taxon>
        <taxon>Kangiellaceae</taxon>
        <taxon>Kangiella</taxon>
    </lineage>
</organism>
<dbReference type="Gene3D" id="2.60.200.20">
    <property type="match status" value="1"/>
</dbReference>
<dbReference type="EMBL" id="CP025120">
    <property type="protein sequence ID" value="AUD79890.1"/>
    <property type="molecule type" value="Genomic_DNA"/>
</dbReference>
<dbReference type="CDD" id="cd00060">
    <property type="entry name" value="FHA"/>
    <property type="match status" value="1"/>
</dbReference>
<feature type="compositionally biased region" description="Low complexity" evidence="1">
    <location>
        <begin position="172"/>
        <end position="188"/>
    </location>
</feature>
<evidence type="ECO:0000256" key="1">
    <source>
        <dbReference type="SAM" id="MobiDB-lite"/>
    </source>
</evidence>
<dbReference type="InterPro" id="IPR000253">
    <property type="entry name" value="FHA_dom"/>
</dbReference>
<feature type="compositionally biased region" description="Polar residues" evidence="1">
    <location>
        <begin position="151"/>
        <end position="169"/>
    </location>
</feature>
<evidence type="ECO:0000313" key="2">
    <source>
        <dbReference type="EMBL" id="AUD79890.1"/>
    </source>
</evidence>
<name>A0A2K9AAZ4_9GAMM</name>
<dbReference type="InterPro" id="IPR008984">
    <property type="entry name" value="SMAD_FHA_dom_sf"/>
</dbReference>
<feature type="compositionally biased region" description="Low complexity" evidence="1">
    <location>
        <begin position="209"/>
        <end position="219"/>
    </location>
</feature>
<protein>
    <submittedName>
        <fullName evidence="2">Type VI secretion system-associated FHA domain protein TagH</fullName>
    </submittedName>
</protein>
<dbReference type="KEGG" id="kpd:CW740_11765"/>
<dbReference type="Proteomes" id="UP000232693">
    <property type="component" value="Chromosome"/>
</dbReference>
<dbReference type="AlphaFoldDB" id="A0A2K9AAZ4"/>
<feature type="region of interest" description="Disordered" evidence="1">
    <location>
        <begin position="126"/>
        <end position="219"/>
    </location>
</feature>
<dbReference type="Pfam" id="PF20232">
    <property type="entry name" value="T6SS_FHA_C"/>
    <property type="match status" value="1"/>
</dbReference>
<dbReference type="RefSeq" id="WP_106647679.1">
    <property type="nucleotide sequence ID" value="NZ_BMGO01000001.1"/>
</dbReference>
<accession>A0A2K9AAZ4</accession>
<reference evidence="2 3" key="1">
    <citation type="submission" date="2017-12" db="EMBL/GenBank/DDBJ databases">
        <title>Kangiella profundi FT102 completed genome.</title>
        <authorList>
            <person name="Xu J."/>
            <person name="Wang J."/>
            <person name="Lu Y."/>
        </authorList>
    </citation>
    <scope>NUCLEOTIDE SEQUENCE [LARGE SCALE GENOMIC DNA]</scope>
    <source>
        <strain evidence="2 3">FT102</strain>
    </source>
</reference>